<dbReference type="Pfam" id="PF07705">
    <property type="entry name" value="CARDB"/>
    <property type="match status" value="1"/>
</dbReference>
<evidence type="ECO:0000259" key="1">
    <source>
        <dbReference type="PROSITE" id="PS50853"/>
    </source>
</evidence>
<dbReference type="InterPro" id="IPR036116">
    <property type="entry name" value="FN3_sf"/>
</dbReference>
<dbReference type="EMBL" id="QYCN01000009">
    <property type="protein sequence ID" value="RIY11297.1"/>
    <property type="molecule type" value="Genomic_DNA"/>
</dbReference>
<dbReference type="OrthoDB" id="617614at2"/>
<organism evidence="2 3">
    <name type="scientific">Hymenobacter rubripertinctus</name>
    <dbReference type="NCBI Taxonomy" id="2029981"/>
    <lineage>
        <taxon>Bacteria</taxon>
        <taxon>Pseudomonadati</taxon>
        <taxon>Bacteroidota</taxon>
        <taxon>Cytophagia</taxon>
        <taxon>Cytophagales</taxon>
        <taxon>Hymenobacteraceae</taxon>
        <taxon>Hymenobacter</taxon>
    </lineage>
</organism>
<dbReference type="InterPro" id="IPR026444">
    <property type="entry name" value="Secre_tail"/>
</dbReference>
<dbReference type="Pfam" id="PF00041">
    <property type="entry name" value="fn3"/>
    <property type="match status" value="1"/>
</dbReference>
<dbReference type="NCBIfam" id="TIGR04183">
    <property type="entry name" value="Por_Secre_tail"/>
    <property type="match status" value="1"/>
</dbReference>
<dbReference type="InterPro" id="IPR011635">
    <property type="entry name" value="CARDB"/>
</dbReference>
<accession>A0A418R1I5</accession>
<dbReference type="CDD" id="cd00063">
    <property type="entry name" value="FN3"/>
    <property type="match status" value="1"/>
</dbReference>
<name>A0A418R1I5_9BACT</name>
<comment type="caution">
    <text evidence="2">The sequence shown here is derived from an EMBL/GenBank/DDBJ whole genome shotgun (WGS) entry which is preliminary data.</text>
</comment>
<sequence length="931" mass="97226">MTKIYQTGTSVGTWRKLAFMSVLGLATSVSYGQEQGRPIVGKNMQLSRSMKPGTAKRTNALPYPASRGQNVAGTYTDLGTTGTAIATANLDDANSGVQDIGFKFSYNGVDFTKFVLNTNGFIKLGEVAPVDPEDTDILVNSTDQNVIAPASGIDLAGAVNQTTSPTEYRVFTSNDPVGSRVCTIQFKNLSDQLPGNTTAQFATMQFQIKLYESSNMVEFVYGAWTSSGNTALGKGFLVGLKGSSEAPTDLSLAYKASSSTAWTTTVFQTVVGTNYAPHFVRNTFLPDPGRTYRFRTQAATDAGVTTIYTMGKLAVPNSLPHVVSAVVTNNGSAPLTSLPVTLTVGGANTFVNVKTVASLAVGASQTVTFDAYPTPLVLGTNTVTVSVPADGDNTNNSLPYTQEITADQVAYINASQALVAGGITLTDAQSAPLPGGSLAVKYKNSQPVAITQVKAGFPAGTAATFQVLVLNSDGANGTPGTILYSSPVQNRPATAGTVTVLVPSIVVQGDFHVAVKQVTGGIALGYQNELPLRANTFFVQFEPGPTWSSLSTFAGAPYRLALDAVLSPVPTCITPTSLAISKVGITTATVSFNGPANATGYTVIYGAKGFDPATGGTSVTTTASPYALTGLAASTEYDVYVRANCGATDKSFLAGPVQFKTDCQPPVISTFPYAENFDSVLPGAIPCGLIVSDDNADGKTWMVVGNDGAGRFPASAPNQMRYAFSSTVAANDWFYTNPLALKAGTSYLVSFKYRGAQPSSTEKLEVKYGTATTAAAQTNLLWKNEAITNADYVTATGGTAVGQVTPITPTADGNYYVGFHVFSAANQFNLYIDDVTVTTAVVNSSSSALARAINLYPNPTAGNLTVEVRGANAKGGLQVEVTNMLGQRVHTATVRGNGTSQVDLSTLANGMYTVKVRNGSEYMVSRIAIQK</sequence>
<dbReference type="InterPro" id="IPR013783">
    <property type="entry name" value="Ig-like_fold"/>
</dbReference>
<evidence type="ECO:0000313" key="2">
    <source>
        <dbReference type="EMBL" id="RIY11297.1"/>
    </source>
</evidence>
<dbReference type="Proteomes" id="UP000284250">
    <property type="component" value="Unassembled WGS sequence"/>
</dbReference>
<proteinExistence type="predicted"/>
<reference evidence="2 3" key="1">
    <citation type="submission" date="2019-01" db="EMBL/GenBank/DDBJ databases">
        <title>Hymenobacter humicola sp. nov., isolated from soils in Antarctica.</title>
        <authorList>
            <person name="Sedlacek I."/>
            <person name="Holochova P."/>
            <person name="Kralova S."/>
            <person name="Pantucek R."/>
            <person name="Stankova E."/>
            <person name="Vrbovska V."/>
            <person name="Kristofova L."/>
            <person name="Svec P."/>
            <person name="Busse H.-J."/>
        </authorList>
    </citation>
    <scope>NUCLEOTIDE SEQUENCE [LARGE SCALE GENOMIC DNA]</scope>
    <source>
        <strain evidence="2 3">CCM 8852</strain>
    </source>
</reference>
<dbReference type="SUPFAM" id="SSF49265">
    <property type="entry name" value="Fibronectin type III"/>
    <property type="match status" value="1"/>
</dbReference>
<dbReference type="PROSITE" id="PS50853">
    <property type="entry name" value="FN3"/>
    <property type="match status" value="1"/>
</dbReference>
<dbReference type="Gene3D" id="2.60.120.200">
    <property type="match status" value="1"/>
</dbReference>
<evidence type="ECO:0000313" key="3">
    <source>
        <dbReference type="Proteomes" id="UP000284250"/>
    </source>
</evidence>
<protein>
    <submittedName>
        <fullName evidence="2">T9SS C-terminal target domain-containing protein</fullName>
    </submittedName>
</protein>
<dbReference type="AlphaFoldDB" id="A0A418R1I5"/>
<dbReference type="InterPro" id="IPR003961">
    <property type="entry name" value="FN3_dom"/>
</dbReference>
<feature type="domain" description="Fibronectin type-III" evidence="1">
    <location>
        <begin position="574"/>
        <end position="666"/>
    </location>
</feature>
<dbReference type="Gene3D" id="2.60.40.10">
    <property type="entry name" value="Immunoglobulins"/>
    <property type="match status" value="2"/>
</dbReference>
<dbReference type="RefSeq" id="WP_119655164.1">
    <property type="nucleotide sequence ID" value="NZ_JBHUOI010000013.1"/>
</dbReference>
<gene>
    <name evidence="2" type="ORF">D0T11_07485</name>
</gene>
<keyword evidence="3" id="KW-1185">Reference proteome</keyword>
<dbReference type="Pfam" id="PF18962">
    <property type="entry name" value="Por_Secre_tail"/>
    <property type="match status" value="1"/>
</dbReference>